<evidence type="ECO:0000256" key="2">
    <source>
        <dbReference type="ARBA" id="ARBA00022908"/>
    </source>
</evidence>
<dbReference type="InterPro" id="IPR011010">
    <property type="entry name" value="DNA_brk_join_enz"/>
</dbReference>
<dbReference type="Proteomes" id="UP000548119">
    <property type="component" value="Unassembled WGS sequence"/>
</dbReference>
<comment type="caution">
    <text evidence="5">The sequence shown here is derived from an EMBL/GenBank/DDBJ whole genome shotgun (WGS) entry which is preliminary data.</text>
</comment>
<dbReference type="PANTHER" id="PTHR30629">
    <property type="entry name" value="PROPHAGE INTEGRASE"/>
    <property type="match status" value="1"/>
</dbReference>
<dbReference type="EMBL" id="JACJIR010000001">
    <property type="protein sequence ID" value="MBA9082329.1"/>
    <property type="molecule type" value="Genomic_DNA"/>
</dbReference>
<evidence type="ECO:0000256" key="1">
    <source>
        <dbReference type="ARBA" id="ARBA00008857"/>
    </source>
</evidence>
<accession>A0ABR6E1M9</accession>
<evidence type="ECO:0000313" key="6">
    <source>
        <dbReference type="Proteomes" id="UP000548119"/>
    </source>
</evidence>
<keyword evidence="3" id="KW-0233">DNA recombination</keyword>
<organism evidence="5 6">
    <name type="scientific">Bartonella chomelii</name>
    <dbReference type="NCBI Taxonomy" id="236402"/>
    <lineage>
        <taxon>Bacteria</taxon>
        <taxon>Pseudomonadati</taxon>
        <taxon>Pseudomonadota</taxon>
        <taxon>Alphaproteobacteria</taxon>
        <taxon>Hyphomicrobiales</taxon>
        <taxon>Bartonellaceae</taxon>
        <taxon>Bartonella</taxon>
    </lineage>
</organism>
<evidence type="ECO:0000256" key="3">
    <source>
        <dbReference type="ARBA" id="ARBA00023172"/>
    </source>
</evidence>
<comment type="similarity">
    <text evidence="1">Belongs to the 'phage' integrase family.</text>
</comment>
<sequence length="175" mass="19780">MARSSGFYQNLNDDLLSNLALKLLILTGVRSYPLRYLRLEQIDKNIWTIPKENMKGIVGKVSDSRVPLSDEALKVIEKALPFEKNGFLFSGLKGKPIYAASMAKYMASCGLKYRPHGFLSSLRDWIAETTSTPFEIAETVLAHSIGSSVTKAYIQTDFLEQRRVLLEQWARFVSK</sequence>
<name>A0ABR6E1M9_9HYPH</name>
<dbReference type="Pfam" id="PF00589">
    <property type="entry name" value="Phage_integrase"/>
    <property type="match status" value="1"/>
</dbReference>
<dbReference type="PROSITE" id="PS51898">
    <property type="entry name" value="TYR_RECOMBINASE"/>
    <property type="match status" value="1"/>
</dbReference>
<gene>
    <name evidence="5" type="ORF">GGR10_000152</name>
</gene>
<dbReference type="SUPFAM" id="SSF56349">
    <property type="entry name" value="DNA breaking-rejoining enzymes"/>
    <property type="match status" value="1"/>
</dbReference>
<keyword evidence="2" id="KW-0229">DNA integration</keyword>
<dbReference type="InterPro" id="IPR002104">
    <property type="entry name" value="Integrase_catalytic"/>
</dbReference>
<proteinExistence type="inferred from homology"/>
<keyword evidence="6" id="KW-1185">Reference proteome</keyword>
<protein>
    <submittedName>
        <fullName evidence="5">Integrase</fullName>
    </submittedName>
</protein>
<reference evidence="5 6" key="1">
    <citation type="submission" date="2020-08" db="EMBL/GenBank/DDBJ databases">
        <title>Genomic Encyclopedia of Type Strains, Phase IV (KMG-IV): sequencing the most valuable type-strain genomes for metagenomic binning, comparative biology and taxonomic classification.</title>
        <authorList>
            <person name="Goeker M."/>
        </authorList>
    </citation>
    <scope>NUCLEOTIDE SEQUENCE [LARGE SCALE GENOMIC DNA]</scope>
    <source>
        <strain evidence="5 6">DSM 21431</strain>
    </source>
</reference>
<dbReference type="InterPro" id="IPR050808">
    <property type="entry name" value="Phage_Integrase"/>
</dbReference>
<evidence type="ECO:0000313" key="5">
    <source>
        <dbReference type="EMBL" id="MBA9082329.1"/>
    </source>
</evidence>
<feature type="domain" description="Tyr recombinase" evidence="4">
    <location>
        <begin position="1"/>
        <end position="166"/>
    </location>
</feature>
<evidence type="ECO:0000259" key="4">
    <source>
        <dbReference type="PROSITE" id="PS51898"/>
    </source>
</evidence>
<dbReference type="Gene3D" id="1.10.443.10">
    <property type="entry name" value="Intergrase catalytic core"/>
    <property type="match status" value="1"/>
</dbReference>
<dbReference type="PANTHER" id="PTHR30629:SF2">
    <property type="entry name" value="PROPHAGE INTEGRASE INTS-RELATED"/>
    <property type="match status" value="1"/>
</dbReference>
<dbReference type="InterPro" id="IPR013762">
    <property type="entry name" value="Integrase-like_cat_sf"/>
</dbReference>